<organism evidence="2 3">
    <name type="scientific">Spongiactinospora rosea</name>
    <dbReference type="NCBI Taxonomy" id="2248750"/>
    <lineage>
        <taxon>Bacteria</taxon>
        <taxon>Bacillati</taxon>
        <taxon>Actinomycetota</taxon>
        <taxon>Actinomycetes</taxon>
        <taxon>Streptosporangiales</taxon>
        <taxon>Streptosporangiaceae</taxon>
        <taxon>Spongiactinospora</taxon>
    </lineage>
</organism>
<dbReference type="Proteomes" id="UP000253303">
    <property type="component" value="Unassembled WGS sequence"/>
</dbReference>
<feature type="transmembrane region" description="Helical" evidence="1">
    <location>
        <begin position="35"/>
        <end position="56"/>
    </location>
</feature>
<dbReference type="RefSeq" id="WP_113982009.1">
    <property type="nucleotide sequence ID" value="NZ_QMEY01000007.1"/>
</dbReference>
<keyword evidence="1" id="KW-1133">Transmembrane helix</keyword>
<dbReference type="OrthoDB" id="3294508at2"/>
<evidence type="ECO:0000256" key="1">
    <source>
        <dbReference type="SAM" id="Phobius"/>
    </source>
</evidence>
<keyword evidence="1" id="KW-0812">Transmembrane</keyword>
<comment type="caution">
    <text evidence="2">The sequence shown here is derived from an EMBL/GenBank/DDBJ whole genome shotgun (WGS) entry which is preliminary data.</text>
</comment>
<keyword evidence="3" id="KW-1185">Reference proteome</keyword>
<feature type="transmembrane region" description="Helical" evidence="1">
    <location>
        <begin position="159"/>
        <end position="178"/>
    </location>
</feature>
<dbReference type="AlphaFoldDB" id="A0A366LX39"/>
<proteinExistence type="predicted"/>
<sequence>MFYRVAAGAGLACAALLVFNTFRRAGVVPENAVTHAVAPFAPLTGLLVVTGMYLLIRRTAGRIGAVGYVLNMAGLAGAFAVEYVLHFVFPLLGGGIVRGLLGGGTGRAFLVTSVVLIVGVLAFGAVALRAGVFPVPAVLLYMGGMVPGALRNVVPEPVYLGGLLVAAAGVAWLATRLWGVEEDRAAPAVTSTAGA</sequence>
<feature type="transmembrane region" description="Helical" evidence="1">
    <location>
        <begin position="135"/>
        <end position="153"/>
    </location>
</feature>
<feature type="transmembrane region" description="Helical" evidence="1">
    <location>
        <begin position="109"/>
        <end position="128"/>
    </location>
</feature>
<protein>
    <submittedName>
        <fullName evidence="2">Uncharacterized protein</fullName>
    </submittedName>
</protein>
<evidence type="ECO:0000313" key="2">
    <source>
        <dbReference type="EMBL" id="RBQ18536.1"/>
    </source>
</evidence>
<keyword evidence="1" id="KW-0472">Membrane</keyword>
<accession>A0A366LX39</accession>
<reference evidence="2 3" key="1">
    <citation type="submission" date="2018-06" db="EMBL/GenBank/DDBJ databases">
        <title>Sphaerisporangium craniellae sp. nov., isolated from a marine sponge in the South China Sea.</title>
        <authorList>
            <person name="Li L."/>
        </authorList>
    </citation>
    <scope>NUCLEOTIDE SEQUENCE [LARGE SCALE GENOMIC DNA]</scope>
    <source>
        <strain evidence="2 3">LHW63015</strain>
    </source>
</reference>
<feature type="transmembrane region" description="Helical" evidence="1">
    <location>
        <begin position="68"/>
        <end position="89"/>
    </location>
</feature>
<dbReference type="EMBL" id="QMEY01000007">
    <property type="protein sequence ID" value="RBQ18536.1"/>
    <property type="molecule type" value="Genomic_DNA"/>
</dbReference>
<gene>
    <name evidence="2" type="ORF">DP939_18720</name>
</gene>
<name>A0A366LX39_9ACTN</name>
<evidence type="ECO:0000313" key="3">
    <source>
        <dbReference type="Proteomes" id="UP000253303"/>
    </source>
</evidence>